<dbReference type="SUPFAM" id="SSF158430">
    <property type="entry name" value="Bacillus cereus metalloprotein-like"/>
    <property type="match status" value="1"/>
</dbReference>
<reference evidence="2 3" key="1">
    <citation type="journal article" date="2019" name="Lett. Appl. Microbiol.">
        <title>A case of 'blown pack' spoilage of vacuum-packaged pork likely associated with Clostridium estertheticum in Canada.</title>
        <authorList>
            <person name="Zhang P."/>
            <person name="Ward P."/>
            <person name="McMullen L.M."/>
            <person name="Yang X."/>
        </authorList>
    </citation>
    <scope>NUCLEOTIDE SEQUENCE [LARGE SCALE GENOMIC DNA]</scope>
    <source>
        <strain evidence="2 3">MA19</strain>
    </source>
</reference>
<keyword evidence="1" id="KW-1133">Transmembrane helix</keyword>
<proteinExistence type="predicted"/>
<evidence type="ECO:0000256" key="1">
    <source>
        <dbReference type="SAM" id="Phobius"/>
    </source>
</evidence>
<sequence>MKQWLLSCRIFTNNYPLLLDHILYPFVLYVVKLLYHMIFFSKI</sequence>
<evidence type="ECO:0000313" key="3">
    <source>
        <dbReference type="Proteomes" id="UP000342249"/>
    </source>
</evidence>
<protein>
    <submittedName>
        <fullName evidence="2">DUF2935 domain-containing protein</fullName>
    </submittedName>
</protein>
<keyword evidence="1" id="KW-0812">Transmembrane</keyword>
<accession>A0A5N7INP7</accession>
<feature type="transmembrane region" description="Helical" evidence="1">
    <location>
        <begin position="22"/>
        <end position="40"/>
    </location>
</feature>
<evidence type="ECO:0000313" key="2">
    <source>
        <dbReference type="EMBL" id="MPQ62598.1"/>
    </source>
</evidence>
<gene>
    <name evidence="2" type="ORF">E4V82_10825</name>
</gene>
<dbReference type="AlphaFoldDB" id="A0A5N7INP7"/>
<comment type="caution">
    <text evidence="2">The sequence shown here is derived from an EMBL/GenBank/DDBJ whole genome shotgun (WGS) entry which is preliminary data.</text>
</comment>
<keyword evidence="1" id="KW-0472">Membrane</keyword>
<organism evidence="2 3">
    <name type="scientific">Clostridium estertheticum</name>
    <dbReference type="NCBI Taxonomy" id="238834"/>
    <lineage>
        <taxon>Bacteria</taxon>
        <taxon>Bacillati</taxon>
        <taxon>Bacillota</taxon>
        <taxon>Clostridia</taxon>
        <taxon>Eubacteriales</taxon>
        <taxon>Clostridiaceae</taxon>
        <taxon>Clostridium</taxon>
    </lineage>
</organism>
<dbReference type="Proteomes" id="UP000342249">
    <property type="component" value="Unassembled WGS sequence"/>
</dbReference>
<name>A0A5N7INP7_9CLOT</name>
<dbReference type="EMBL" id="SPSF01000031">
    <property type="protein sequence ID" value="MPQ62598.1"/>
    <property type="molecule type" value="Genomic_DNA"/>
</dbReference>